<dbReference type="SMART" id="SM00210">
    <property type="entry name" value="TSPN"/>
    <property type="match status" value="1"/>
</dbReference>
<keyword evidence="9" id="KW-1015">Disulfide bond</keyword>
<reference evidence="20" key="1">
    <citation type="submission" date="2025-08" db="UniProtKB">
        <authorList>
            <consortium name="Ensembl"/>
        </authorList>
    </citation>
    <scope>IDENTIFICATION</scope>
</reference>
<keyword evidence="7" id="KW-0654">Proteoglycan</keyword>
<feature type="compositionally biased region" description="Low complexity" evidence="16">
    <location>
        <begin position="3598"/>
        <end position="3611"/>
    </location>
</feature>
<evidence type="ECO:0000256" key="8">
    <source>
        <dbReference type="ARBA" id="ARBA00023119"/>
    </source>
</evidence>
<dbReference type="CDD" id="cd00063">
    <property type="entry name" value="FN3"/>
    <property type="match status" value="24"/>
</dbReference>
<gene>
    <name evidence="20" type="primary">col12a1b</name>
</gene>
<dbReference type="InterPro" id="IPR036116">
    <property type="entry name" value="FN3_sf"/>
</dbReference>
<dbReference type="InterPro" id="IPR003961">
    <property type="entry name" value="FN3_dom"/>
</dbReference>
<feature type="region of interest" description="Disordered" evidence="16">
    <location>
        <begin position="1075"/>
        <end position="1100"/>
    </location>
</feature>
<keyword evidence="2" id="KW-0964">Secreted</keyword>
<dbReference type="FunFam" id="2.60.40.10:FF:000554">
    <property type="entry name" value="collagen alpha-1(XII) chain isoform X1"/>
    <property type="match status" value="1"/>
</dbReference>
<dbReference type="Pfam" id="PF01391">
    <property type="entry name" value="Collagen"/>
    <property type="match status" value="3"/>
</dbReference>
<dbReference type="Gene3D" id="2.60.40.10">
    <property type="entry name" value="Immunoglobulins"/>
    <property type="match status" value="25"/>
</dbReference>
<dbReference type="InterPro" id="IPR013783">
    <property type="entry name" value="Ig-like_fold"/>
</dbReference>
<feature type="domain" description="Fibronectin type-III" evidence="19">
    <location>
        <begin position="1660"/>
        <end position="1750"/>
    </location>
</feature>
<feature type="domain" description="Fibronectin type-III" evidence="19">
    <location>
        <begin position="908"/>
        <end position="998"/>
    </location>
</feature>
<dbReference type="Proteomes" id="UP000694402">
    <property type="component" value="Unassembled WGS sequence"/>
</dbReference>
<dbReference type="Gene3D" id="3.40.50.410">
    <property type="entry name" value="von Willebrand factor, type A domain"/>
    <property type="match status" value="4"/>
</dbReference>
<feature type="domain" description="Fibronectin type-III" evidence="19">
    <location>
        <begin position="817"/>
        <end position="906"/>
    </location>
</feature>
<comment type="function">
    <text evidence="13">Type XII collagen interacts with type I collagen-containing fibrils, the COL1 domain could be associated with the surface of the fibrils, and the COL2 and NC3 domains may be localized in the perifibrillar matrix.</text>
</comment>
<feature type="domain" description="Fibronectin type-III" evidence="19">
    <location>
        <begin position="1841"/>
        <end position="1928"/>
    </location>
</feature>
<comment type="subunit">
    <text evidence="14">Trimer of identical chains each containing 190 kDa of non-triple-helical sequences.</text>
</comment>
<feature type="domain" description="Fibronectin type-III" evidence="19">
    <location>
        <begin position="2111"/>
        <end position="2199"/>
    </location>
</feature>
<dbReference type="SUPFAM" id="SSF49899">
    <property type="entry name" value="Concanavalin A-like lectins/glucanases"/>
    <property type="match status" value="1"/>
</dbReference>
<evidence type="ECO:0000313" key="21">
    <source>
        <dbReference type="Proteomes" id="UP000694402"/>
    </source>
</evidence>
<keyword evidence="21" id="KW-1185">Reference proteome</keyword>
<evidence type="ECO:0000256" key="5">
    <source>
        <dbReference type="ARBA" id="ARBA00022737"/>
    </source>
</evidence>
<feature type="compositionally biased region" description="Low complexity" evidence="16">
    <location>
        <begin position="3416"/>
        <end position="3435"/>
    </location>
</feature>
<reference evidence="20" key="2">
    <citation type="submission" date="2025-09" db="UniProtKB">
        <authorList>
            <consortium name="Ensembl"/>
        </authorList>
    </citation>
    <scope>IDENTIFICATION</scope>
</reference>
<dbReference type="Ensembl" id="ENSOTST00005045961.2">
    <property type="protein sequence ID" value="ENSOTSP00005042260.2"/>
    <property type="gene ID" value="ENSOTSG00005020304.2"/>
</dbReference>
<evidence type="ECO:0000256" key="9">
    <source>
        <dbReference type="ARBA" id="ARBA00023157"/>
    </source>
</evidence>
<dbReference type="SUPFAM" id="SSF53300">
    <property type="entry name" value="vWA-like"/>
    <property type="match status" value="4"/>
</dbReference>
<feature type="compositionally biased region" description="Polar residues" evidence="16">
    <location>
        <begin position="3369"/>
        <end position="3384"/>
    </location>
</feature>
<dbReference type="PANTHER" id="PTHR46708:SF2">
    <property type="entry name" value="FIBRONECTIN TYPE-III DOMAIN-CONTAINING PROTEIN"/>
    <property type="match status" value="1"/>
</dbReference>
<evidence type="ECO:0000256" key="3">
    <source>
        <dbReference type="ARBA" id="ARBA00022530"/>
    </source>
</evidence>
<feature type="region of interest" description="Disordered" evidence="16">
    <location>
        <begin position="3359"/>
        <end position="3530"/>
    </location>
</feature>
<dbReference type="SMART" id="SM00327">
    <property type="entry name" value="VWA"/>
    <property type="match status" value="4"/>
</dbReference>
<dbReference type="InterPro" id="IPR048287">
    <property type="entry name" value="TSPN-like_N"/>
</dbReference>
<dbReference type="GO" id="GO:0007155">
    <property type="term" value="P:cell adhesion"/>
    <property type="evidence" value="ECO:0007669"/>
    <property type="project" value="UniProtKB-KW"/>
</dbReference>
<dbReference type="GO" id="GO:0009888">
    <property type="term" value="P:tissue development"/>
    <property type="evidence" value="ECO:0007669"/>
    <property type="project" value="UniProtKB-ARBA"/>
</dbReference>
<feature type="domain" description="Fibronectin type-III" evidence="19">
    <location>
        <begin position="1571"/>
        <end position="1659"/>
    </location>
</feature>
<feature type="domain" description="Fibronectin type-III" evidence="19">
    <location>
        <begin position="999"/>
        <end position="1087"/>
    </location>
</feature>
<feature type="domain" description="Fibronectin type-III" evidence="19">
    <location>
        <begin position="725"/>
        <end position="814"/>
    </location>
</feature>
<dbReference type="CDD" id="cd01482">
    <property type="entry name" value="vWA_collagen_alphaI-XII-like"/>
    <property type="match status" value="3"/>
</dbReference>
<evidence type="ECO:0000256" key="10">
    <source>
        <dbReference type="ARBA" id="ARBA00023180"/>
    </source>
</evidence>
<feature type="compositionally biased region" description="Low complexity" evidence="16">
    <location>
        <begin position="3457"/>
        <end position="3467"/>
    </location>
</feature>
<dbReference type="FunFam" id="2.60.40.10:FF:000121">
    <property type="entry name" value="Collagen type XII alpha 1 chain"/>
    <property type="match status" value="14"/>
</dbReference>
<evidence type="ECO:0000313" key="20">
    <source>
        <dbReference type="Ensembl" id="ENSOTSP00005042260.2"/>
    </source>
</evidence>
<dbReference type="Gene3D" id="2.60.120.200">
    <property type="match status" value="1"/>
</dbReference>
<feature type="domain" description="Fibronectin type-III" evidence="19">
    <location>
        <begin position="1388"/>
        <end position="1477"/>
    </location>
</feature>
<dbReference type="FunFam" id="2.60.40.10:FF:000234">
    <property type="entry name" value="Collagen, type XII, alpha 1"/>
    <property type="match status" value="3"/>
</dbReference>
<protein>
    <recommendedName>
        <fullName evidence="15">Collagen alpha-1(XII) chain</fullName>
    </recommendedName>
</protein>
<dbReference type="PANTHER" id="PTHR46708">
    <property type="entry name" value="TENASCIN"/>
    <property type="match status" value="1"/>
</dbReference>
<feature type="domain" description="Fibronectin type-III" evidence="19">
    <location>
        <begin position="1089"/>
        <end position="1179"/>
    </location>
</feature>
<feature type="domain" description="Fibronectin type-III" evidence="19">
    <location>
        <begin position="2471"/>
        <end position="2560"/>
    </location>
</feature>
<feature type="domain" description="VWFA" evidence="18">
    <location>
        <begin position="139"/>
        <end position="310"/>
    </location>
</feature>
<dbReference type="FunFam" id="2.60.120.200:FF:000008">
    <property type="entry name" value="Collagen type XII alpha 1 chain"/>
    <property type="match status" value="1"/>
</dbReference>
<dbReference type="InterPro" id="IPR002035">
    <property type="entry name" value="VWF_A"/>
</dbReference>
<evidence type="ECO:0000256" key="17">
    <source>
        <dbReference type="SAM" id="SignalP"/>
    </source>
</evidence>
<feature type="domain" description="Fibronectin type-III" evidence="19">
    <location>
        <begin position="2561"/>
        <end position="2651"/>
    </location>
</feature>
<feature type="domain" description="VWFA" evidence="18">
    <location>
        <begin position="2952"/>
        <end position="3129"/>
    </location>
</feature>
<keyword evidence="10" id="KW-0325">Glycoprotein</keyword>
<evidence type="ECO:0000256" key="7">
    <source>
        <dbReference type="ARBA" id="ARBA00022974"/>
    </source>
</evidence>
<proteinExistence type="inferred from homology"/>
<evidence type="ECO:0000256" key="12">
    <source>
        <dbReference type="ARBA" id="ARBA00049648"/>
    </source>
</evidence>
<feature type="domain" description="Fibronectin type-III" evidence="19">
    <location>
        <begin position="2834"/>
        <end position="2924"/>
    </location>
</feature>
<dbReference type="FunFam" id="2.60.40.10:FF:000018">
    <property type="entry name" value="collagen alpha-1(XII) chain isoform X1"/>
    <property type="match status" value="2"/>
</dbReference>
<dbReference type="Pfam" id="PF00092">
    <property type="entry name" value="VWA"/>
    <property type="match status" value="4"/>
</dbReference>
<evidence type="ECO:0000259" key="18">
    <source>
        <dbReference type="PROSITE" id="PS50234"/>
    </source>
</evidence>
<feature type="signal peptide" evidence="17">
    <location>
        <begin position="1"/>
        <end position="22"/>
    </location>
</feature>
<dbReference type="FunFam" id="2.60.40.10:FF:000227">
    <property type="entry name" value="Fibronectin isoform X1"/>
    <property type="match status" value="1"/>
</dbReference>
<dbReference type="FunFam" id="2.60.40.10:FF:000489">
    <property type="entry name" value="collagen alpha-1(XII) chain isoform X1"/>
    <property type="match status" value="1"/>
</dbReference>
<evidence type="ECO:0000256" key="16">
    <source>
        <dbReference type="SAM" id="MobiDB-lite"/>
    </source>
</evidence>
<dbReference type="InterPro" id="IPR036465">
    <property type="entry name" value="vWFA_dom_sf"/>
</dbReference>
<dbReference type="Pfam" id="PF00041">
    <property type="entry name" value="fn3"/>
    <property type="match status" value="23"/>
</dbReference>
<dbReference type="GO" id="GO:0005581">
    <property type="term" value="C:collagen trimer"/>
    <property type="evidence" value="ECO:0007669"/>
    <property type="project" value="UniProtKB-KW"/>
</dbReference>
<feature type="domain" description="Fibronectin type-III" evidence="19">
    <location>
        <begin position="1479"/>
        <end position="1570"/>
    </location>
</feature>
<dbReference type="PROSITE" id="PS50234">
    <property type="entry name" value="VWFA"/>
    <property type="match status" value="4"/>
</dbReference>
<evidence type="ECO:0000256" key="4">
    <source>
        <dbReference type="ARBA" id="ARBA00022729"/>
    </source>
</evidence>
<feature type="region of interest" description="Disordered" evidence="16">
    <location>
        <begin position="3561"/>
        <end position="3731"/>
    </location>
</feature>
<dbReference type="SUPFAM" id="SSF49265">
    <property type="entry name" value="Fibronectin type III"/>
    <property type="match status" value="17"/>
</dbReference>
<sequence length="3731" mass="403088">MKIRLSLAAAAFLAVLLSSVEAQVEPPSDLRFKILNENTVQMTWNVPLTRIEGFKIQVASDTDEPTKHVSLPATATKTSITDLTPDKDYVVTIIAYSGSEESLPISGQLTIQSSGTAQGGPRKPQVTDSVKCSFSAVTDLVFLVDGSWSAGRDFKYIRNFISAMAGAFEIGEDKTRVGVVQYSTDTKTEFNLNQHVKWGELLRAINTLPYKGGNTMTGEAMDYLLKNAFTEANGARKGLPKVAMIITDGKSQDPVENIAKKLKNMGVEIFTLGIKGADEDELKQMASTPYRTHVYNILNFDLIKNVQKELITHVCSGVDDQLNSLVSGEEVIEPASNLRVMEMASKSMRVTWDISFGDVSGYKLQLIPMMAGSKRQELYVGASQTSVMVTGLSPDTEYQISLFALKGLTPSEPIITMEKTEPVKVSLECSLGVDVQADVVILVDGSYSIGLSNFAKVRAFLEVLVNSFDIGQDKIQISLVQYSRDAHTEFYLNTHHDMSAVVNAVRTFPYRGGSTNTGRAMTYVREKIFLTNRGSRPNVPRVTILITDGKSSDSFKDPATKLKKADVEIFAVGVKDAVRSELEAIATEPVETHVYTVEDFDAFQRISKELTQAICLRIEQELLNIKKKSLLPPRLLTFSEVAARSFRATWETDALNVLSYLIQFRPAADVNGDFVSMSLPGDMLTTLLPHLTPLTHYEVNVFAQYTEGDSFPLNGFETTLDEQGPVRNLRVSEETTDSFRVSWAAAPGAVVRYRLTYVPVRGDSTRLETATVGDETTIVLPELFPLTTYRVMVAAEYQSGTGAEMKIDGTTKEALGSPRDLQVFDQTVSTMRLSWAAAPGRVLQYRIIFSPSAGGEKKEVSVKGGNTNTLLKDLLPGTEYDLAVSARYSSGLGDPLEGKGTTLEELGSPKDLVTSDVTDTSFAASWTAAPGNVKMYRIRWKSLYSDESGEKTVPGDVTNTVLDGLTPETLYQVSVVASYGRGDGDPLTGQETTDVSAAAKALTVSDETERSMKITWMAAPGKVINYRVTYVPTDGGKEMFAKVPGTSTSTVLKRLTPMTTYDITVHPIYKRGEGKARQGVGTTLSPYKAPRNLKTSDPGKTSFRVSWDAAPGDVRGYKVTFHPSGNDIDLGELLVGPYDNTVVLEELRAGTKYSVAVFGMFDGGHSAALAGEEKTTLSDAPEVPLEPWNEAKCKSQAKADIILLVDGSWSIGRLNFKTIRAFIARIVGVFDIHPDRVMIGMVQYSGDPKTEWHLNAHPTRDGLLKAVADLPYKGGNTMTGMALNYILTNNFKTNVGLRKDSRKIGVLITDGKSQDEIITNSQVLRDENIELYAIGVKNADENELRAIASDPDEIHMYNVNDFSFLLDIVDELTINLCNSVKGPGGLDPPTNLVTSEVTHHSFRATWTGPEGPVEKFRVDYMPVVGGITEQMIVDGAVTTVVLTKLTPLTEYVINVFSVTGGETSEEPLKGTETTLPLPGVIKLTVYDETMTTFKVRWEKAEGATGYMLLYRAINATVPTVEKEVRVGADVNDVQLKDLITDTAYTLTLFALHGVAASNPLIDQGVTLPLPPSGNLMITDVTHSAMKLRWDASPGKVLKYIITYKPEEGELKEVEVNGDITFLPLTNLISQSEYDVAVTPVYDEGVGNSMLGQAITDVVPAPQNLKLSEVTQTSFRATWEHGAPDVALYRIGWTKKGENNFQYSILNSDETSHNLENLDPDTLYDVTVTAIYPDESESEDLIGSQRTSPTGPPQNLQVFNATTVTLTVKWDHAPGPVQNYKISFQPVAGGKALSTQVGGKKNSVILQKLTPDTPYSVTVAAIYPSGEAKDISGRGKTKPLGGVKNLQVINPTMTTLNVKWEAADGKVKEYKVIYVPANGGAESMETVAGTNTVLKGLTSDTIYTVSVVPVYEVGDGKKMSENGKTRPLGGVKNLQVINPTMTTLNVRWEPADGKVKEYKVFYVPAAGGAAEAMETVAATATSTVLRGLQPDTLYTVSLVPVFTETEGRRQSENGKTRPLGGVKNLKVTEPTMTSLKVDWDPADGAVRQYKIFFVPVAGGTPEEMEQVPGSTTAIVLRNLNPDTPYTISVLPIYPVRDGKRQSENGKTLPLGGVTNLQVTNPTHTTLTTSWDAADGNVQGYKVIYTPVAGGLEIVEEVSESTTTTVLKSLSPNTQYRVTVLPVYPEGDGQTQTKDGTTKPLGFVKNLQVIEPTTSTLNVRWDAAEGNVREYIIVYIPTAGGEQEVDQVSGTTTTTVLKELNPDTEYTVTVVPVYHEMEGLSRSQNGKTNPLGGVKNMKVIDPTINSLSVRWDPAVGNVRNYKVFYVAQPDGKEQMEQVSGGTNNLILRNLESDTQYNVSVVPVYPDVDGIMQSEMGKTKPLGGVKNLKVTDPTTNSLRVRWEPAEGDVRQYTVIYAPLAGGPELTTTVSGMSTNTVLRNLVPDTEYKVTLVPMYGDIEGKRTSENGKTKALGGVKNLQVIDPTTSSLKVRWEPAEGNVRQYRLFYVPASGGAEDMEQVSGGTTSTVLRNLLSDTPYTITVVPVYPEGEGLRQSETGKTLPRTPPKNVQVYNPTTNSLNVRWAPASGQVQQYRVIYTPLSGERPAETVLVPGNINNAFLDSLIPDTPYSVSVLALYADGEGPPVKGDGKTLPRAGPRNLRVFDATTNTLTIGWDHAEGTVQQYKIAYAPTTGDPITEFTVVPGNRNNAILQNLLPDTPYNITVEAIYADGAGGSLNGPGRTVGLLEPRNLRVSDEWYTRFRVAWDPSTSPVLGYKLVYTPAEEDQSKSLDVFVGDVTSYTLQNLLPGTTYDVKVFAQYDAGMSGALEGQGTTLYLNVTNLETYNVGFDKFCVKWSPHRAATSYRIKLNPLDPSSKGQQEITITAAQSQYCFKGLSPDALYSATVFVQTPNLEGPGVSAKERTLVKPTEAPTPPPTPPPPPTIPPAWAVCKGAKADVVFLIDGSWSIGEDSFRKVVQFVFSMIGAFDVIGSTGMQVSFVQYSDEAKTEFRLNSYSDKGNALAALQLIQYRGGNTKTGAALMHVKEKVFAPENGMRRNVPKVVVAVTDGRSQDEVKKNAATLQHAGYSVFVVGVADVDFAELQNIGSKPSDRHIFVVDDFDAFATIQDNLVTFICETATSSCPLIYLNGFTSPGFRMLEAFNLTETTYGYIKGVSMEPGSFNSYTAYRLHKNSFLTQPTTEIHPDGLPHSYTIIMMFRLLPDTPNEAFDIWQVSTKDDKPEVGVTIDPSSQTISYYNKDTRGEIQRVTFDNDQVKRIFHGSFHKLHILVSPTNVKLNLDCQEVADKEIKEAGNTSTDGYQVLGKMSKSIGSKGESATFQLQMFDIVCTLGWTSRDRCCDLPSMREESKCPSLPNACTCTSESTGPQGTQGAVGAPGSKGPRGERGETGPAGPIGPRGDTGLPGPMGLPGPQGSSGLSIPGEAGRQGPKGEAGDSGLPGQKGPPGIAGTIGPIGPAGPRGPQGKEGQAGSRGPTGPMGPPGSPGMPGVSGKPGKPGDTGVSGANGIKGDRGERGDFAPQNMMRSIARQVCEQIVNGQMSRVNSMLNQIPSGYRSSNNPGPPGPAGPSGNQGPRGEPGQAGRNGFPGSSGQPGQQGERGPAGEKGDRGTAAVGQRGQRGLPGPTGEARTGPPGPAGSSGPRGPPGRQGFTGIRGQPGTPGYCDSSQCVSIPYNGQGYRDPYPPEPETYVVPIPEEEDDSQNERRKRSLSRMESKSIGS</sequence>
<feature type="domain" description="VWFA" evidence="18">
    <location>
        <begin position="1200"/>
        <end position="1372"/>
    </location>
</feature>
<evidence type="ECO:0000256" key="14">
    <source>
        <dbReference type="ARBA" id="ARBA00064391"/>
    </source>
</evidence>
<evidence type="ECO:0000259" key="19">
    <source>
        <dbReference type="PROSITE" id="PS50853"/>
    </source>
</evidence>
<evidence type="ECO:0000256" key="2">
    <source>
        <dbReference type="ARBA" id="ARBA00022525"/>
    </source>
</evidence>
<dbReference type="SMART" id="SM00060">
    <property type="entry name" value="FN3"/>
    <property type="match status" value="25"/>
</dbReference>
<feature type="domain" description="Fibronectin type-III" evidence="19">
    <location>
        <begin position="334"/>
        <end position="423"/>
    </location>
</feature>
<keyword evidence="5" id="KW-0677">Repeat</keyword>
<feature type="compositionally biased region" description="Basic and acidic residues" evidence="16">
    <location>
        <begin position="3722"/>
        <end position="3731"/>
    </location>
</feature>
<accession>A0A8C8FZR9</accession>
<comment type="subcellular location">
    <subcellularLocation>
        <location evidence="1">Secreted</location>
        <location evidence="1">Extracellular space</location>
        <location evidence="1">Extracellular matrix</location>
    </subcellularLocation>
</comment>
<feature type="domain" description="Fibronectin type-III" evidence="19">
    <location>
        <begin position="2020"/>
        <end position="2110"/>
    </location>
</feature>
<evidence type="ECO:0000256" key="1">
    <source>
        <dbReference type="ARBA" id="ARBA00004498"/>
    </source>
</evidence>
<feature type="domain" description="Fibronectin type-III" evidence="19">
    <location>
        <begin position="2381"/>
        <end position="2470"/>
    </location>
</feature>
<feature type="domain" description="Fibronectin type-III" evidence="19">
    <location>
        <begin position="2291"/>
        <end position="2380"/>
    </location>
</feature>
<feature type="domain" description="Fibronectin type-III" evidence="19">
    <location>
        <begin position="2652"/>
        <end position="2742"/>
    </location>
</feature>
<evidence type="ECO:0000256" key="6">
    <source>
        <dbReference type="ARBA" id="ARBA00022889"/>
    </source>
</evidence>
<name>A0A8C8FZR9_ONCTS</name>
<dbReference type="PROSITE" id="PS50853">
    <property type="entry name" value="FN3"/>
    <property type="match status" value="25"/>
</dbReference>
<feature type="domain" description="Fibronectin type-III" evidence="19">
    <location>
        <begin position="26"/>
        <end position="119"/>
    </location>
</feature>
<dbReference type="InterPro" id="IPR008160">
    <property type="entry name" value="Collagen"/>
</dbReference>
<evidence type="ECO:0000256" key="13">
    <source>
        <dbReference type="ARBA" id="ARBA00053577"/>
    </source>
</evidence>
<dbReference type="FunFam" id="2.60.40.10:FF:000480">
    <property type="entry name" value="Collagen, type XII, alpha 1"/>
    <property type="match status" value="1"/>
</dbReference>
<dbReference type="GO" id="GO:0005614">
    <property type="term" value="C:interstitial matrix"/>
    <property type="evidence" value="ECO:0007669"/>
    <property type="project" value="UniProtKB-ARBA"/>
</dbReference>
<keyword evidence="8" id="KW-0176">Collagen</keyword>
<comment type="similarity">
    <text evidence="12">Belongs to the fibril-associated collagens with interrupted helices (FACIT) family.</text>
</comment>
<dbReference type="FunFam" id="3.40.50.410:FF:000001">
    <property type="entry name" value="Collagen, type XII, alpha 1"/>
    <property type="match status" value="4"/>
</dbReference>
<feature type="domain" description="Fibronectin type-III" evidence="19">
    <location>
        <begin position="1751"/>
        <end position="1839"/>
    </location>
</feature>
<dbReference type="InterPro" id="IPR050991">
    <property type="entry name" value="ECM_Regulatory_Proteins"/>
</dbReference>
<keyword evidence="3" id="KW-0272">Extracellular matrix</keyword>
<dbReference type="InterPro" id="IPR013320">
    <property type="entry name" value="ConA-like_dom_sf"/>
</dbReference>
<feature type="domain" description="Fibronectin type-III" evidence="19">
    <location>
        <begin position="2743"/>
        <end position="2833"/>
    </location>
</feature>
<evidence type="ECO:0000256" key="15">
    <source>
        <dbReference type="ARBA" id="ARBA00067989"/>
    </source>
</evidence>
<feature type="domain" description="Fibronectin type-III" evidence="19">
    <location>
        <begin position="1929"/>
        <end position="2018"/>
    </location>
</feature>
<feature type="chain" id="PRO_5044345702" description="Collagen alpha-1(XII) chain" evidence="17">
    <location>
        <begin position="23"/>
        <end position="3731"/>
    </location>
</feature>
<dbReference type="GeneTree" id="ENSGT00940000154923"/>
<feature type="compositionally biased region" description="Low complexity" evidence="16">
    <location>
        <begin position="3648"/>
        <end position="3659"/>
    </location>
</feature>
<feature type="domain" description="VWFA" evidence="18">
    <location>
        <begin position="438"/>
        <end position="614"/>
    </location>
</feature>
<organism evidence="20 21">
    <name type="scientific">Oncorhynchus tshawytscha</name>
    <name type="common">Chinook salmon</name>
    <name type="synonym">Salmo tshawytscha</name>
    <dbReference type="NCBI Taxonomy" id="74940"/>
    <lineage>
        <taxon>Eukaryota</taxon>
        <taxon>Metazoa</taxon>
        <taxon>Chordata</taxon>
        <taxon>Craniata</taxon>
        <taxon>Vertebrata</taxon>
        <taxon>Euteleostomi</taxon>
        <taxon>Actinopterygii</taxon>
        <taxon>Neopterygii</taxon>
        <taxon>Teleostei</taxon>
        <taxon>Protacanthopterygii</taxon>
        <taxon>Salmoniformes</taxon>
        <taxon>Salmonidae</taxon>
        <taxon>Salmoninae</taxon>
        <taxon>Oncorhynchus</taxon>
    </lineage>
</organism>
<feature type="domain" description="Fibronectin type-III" evidence="19">
    <location>
        <begin position="632"/>
        <end position="723"/>
    </location>
</feature>
<evidence type="ECO:0000256" key="11">
    <source>
        <dbReference type="ARBA" id="ARBA00023278"/>
    </source>
</evidence>
<keyword evidence="11" id="KW-0379">Hydroxylation</keyword>
<feature type="domain" description="Fibronectin type-III" evidence="19">
    <location>
        <begin position="2201"/>
        <end position="2289"/>
    </location>
</feature>
<dbReference type="PRINTS" id="PR00453">
    <property type="entry name" value="VWFADOMAIN"/>
</dbReference>
<keyword evidence="4 17" id="KW-0732">Signal</keyword>
<keyword evidence="6" id="KW-0130">Cell adhesion</keyword>